<keyword evidence="5 6" id="KW-0472">Membrane</keyword>
<dbReference type="Pfam" id="PF06580">
    <property type="entry name" value="His_kinase"/>
    <property type="match status" value="1"/>
</dbReference>
<evidence type="ECO:0000256" key="4">
    <source>
        <dbReference type="ARBA" id="ARBA00022679"/>
    </source>
</evidence>
<dbReference type="PANTHER" id="PTHR42713:SF2">
    <property type="entry name" value="TWO-COMPONENT SENSOR KINASE YESM"/>
    <property type="match status" value="1"/>
</dbReference>
<accession>A0ABX1ZQ29</accession>
<dbReference type="InterPro" id="IPR003660">
    <property type="entry name" value="HAMP_dom"/>
</dbReference>
<dbReference type="CDD" id="cd06225">
    <property type="entry name" value="HAMP"/>
    <property type="match status" value="1"/>
</dbReference>
<evidence type="ECO:0000313" key="8">
    <source>
        <dbReference type="EMBL" id="NOV01763.1"/>
    </source>
</evidence>
<sequence length="604" mass="69621">MINKFGFQGKIFLVFIIIFVGMVTFFSTYLYVYMKRTLIHTDQINLAPVTQQISDQIDTLYKELGNAAISYTNDLENLELMIDLYHESGNSSAAPLVYKTKLAINLNTIYNAVSHLYKVIIFIPEKNIFFTYIRDEHLVESIPARYAYPSNGSTNRRLTNMPPHLDDWSSLPQRVISVVSKFSTPYNKDFGMIEIQIPYQSLERVGSIKSKNAGKEVLIFDDNGSLLFPYLSEDDWERETRTLRLIQAIKAHGMNYGEISVDNRSFLYSSFRSDYTGWTTVMTDDERMLQKNVRDYKNIIVLSSSLILFTVLIVYYILIQRLTRPLKLLTQKVRTVSLDNLSMKVTSTEPNEFKLLHQSFNDMLDKIRESINNEYESRIRETEAHSSALQAQINPHFIYNTLSVITAHCEDSGADVAADMCYRLAGMMRYTASSSCKDVLLSEEIGHSIDFLELMKLHYDDSLEYEIHLPEPLNAMRVPKLTLQPLVENCINHGFEHVLPPWRIRIYGTMLSPDHWEITIEDNGSGIEPVQLAELSRQLTSYRDNYEHGKLLTNLKIGGLGILNTYARLIIYFGTHFYFHITNLEERGCKIQLGVRRPLEEEAS</sequence>
<keyword evidence="4" id="KW-0808">Transferase</keyword>
<comment type="caution">
    <text evidence="8">The sequence shown here is derived from an EMBL/GenBank/DDBJ whole genome shotgun (WGS) entry which is preliminary data.</text>
</comment>
<dbReference type="RefSeq" id="WP_171684576.1">
    <property type="nucleotide sequence ID" value="NZ_WHNZ01000039.1"/>
</dbReference>
<comment type="subcellular location">
    <subcellularLocation>
        <location evidence="1">Cell membrane</location>
        <topology evidence="1">Multi-pass membrane protein</topology>
    </subcellularLocation>
</comment>
<dbReference type="InterPro" id="IPR010559">
    <property type="entry name" value="Sig_transdc_His_kin_internal"/>
</dbReference>
<dbReference type="Gene3D" id="3.30.565.10">
    <property type="entry name" value="Histidine kinase-like ATPase, C-terminal domain"/>
    <property type="match status" value="1"/>
</dbReference>
<keyword evidence="9" id="KW-1185">Reference proteome</keyword>
<keyword evidence="2" id="KW-1003">Cell membrane</keyword>
<keyword evidence="6" id="KW-1133">Transmembrane helix</keyword>
<dbReference type="EMBL" id="WHNZ01000039">
    <property type="protein sequence ID" value="NOV01763.1"/>
    <property type="molecule type" value="Genomic_DNA"/>
</dbReference>
<evidence type="ECO:0000256" key="2">
    <source>
        <dbReference type="ARBA" id="ARBA00022475"/>
    </source>
</evidence>
<proteinExistence type="predicted"/>
<organism evidence="8 9">
    <name type="scientific">Paenibacillus planticolens</name>
    <dbReference type="NCBI Taxonomy" id="2654976"/>
    <lineage>
        <taxon>Bacteria</taxon>
        <taxon>Bacillati</taxon>
        <taxon>Bacillota</taxon>
        <taxon>Bacilli</taxon>
        <taxon>Bacillales</taxon>
        <taxon>Paenibacillaceae</taxon>
        <taxon>Paenibacillus</taxon>
    </lineage>
</organism>
<keyword evidence="3" id="KW-0597">Phosphoprotein</keyword>
<reference evidence="8 9" key="1">
    <citation type="submission" date="2019-10" db="EMBL/GenBank/DDBJ databases">
        <title>Description of Paenibacillus pedi sp. nov.</title>
        <authorList>
            <person name="Carlier A."/>
            <person name="Qi S."/>
        </authorList>
    </citation>
    <scope>NUCLEOTIDE SEQUENCE [LARGE SCALE GENOMIC DNA]</scope>
    <source>
        <strain evidence="8 9">LMG 31457</strain>
    </source>
</reference>
<dbReference type="Proteomes" id="UP000618579">
    <property type="component" value="Unassembled WGS sequence"/>
</dbReference>
<dbReference type="PROSITE" id="PS50885">
    <property type="entry name" value="HAMP"/>
    <property type="match status" value="1"/>
</dbReference>
<gene>
    <name evidence="8" type="ORF">GC097_17235</name>
</gene>
<evidence type="ECO:0000256" key="1">
    <source>
        <dbReference type="ARBA" id="ARBA00004651"/>
    </source>
</evidence>
<dbReference type="SUPFAM" id="SSF158472">
    <property type="entry name" value="HAMP domain-like"/>
    <property type="match status" value="1"/>
</dbReference>
<feature type="transmembrane region" description="Helical" evidence="6">
    <location>
        <begin position="12"/>
        <end position="34"/>
    </location>
</feature>
<dbReference type="Pfam" id="PF00672">
    <property type="entry name" value="HAMP"/>
    <property type="match status" value="1"/>
</dbReference>
<name>A0ABX1ZQ29_9BACL</name>
<feature type="transmembrane region" description="Helical" evidence="6">
    <location>
        <begin position="299"/>
        <end position="318"/>
    </location>
</feature>
<keyword evidence="6" id="KW-0812">Transmembrane</keyword>
<dbReference type="InterPro" id="IPR036890">
    <property type="entry name" value="HATPase_C_sf"/>
</dbReference>
<evidence type="ECO:0000256" key="6">
    <source>
        <dbReference type="SAM" id="Phobius"/>
    </source>
</evidence>
<feature type="domain" description="HAMP" evidence="7">
    <location>
        <begin position="320"/>
        <end position="372"/>
    </location>
</feature>
<protein>
    <submittedName>
        <fullName evidence="8">HAMP domain-containing protein</fullName>
    </submittedName>
</protein>
<evidence type="ECO:0000313" key="9">
    <source>
        <dbReference type="Proteomes" id="UP000618579"/>
    </source>
</evidence>
<dbReference type="PANTHER" id="PTHR42713">
    <property type="entry name" value="HISTIDINE KINASE-RELATED"/>
    <property type="match status" value="1"/>
</dbReference>
<evidence type="ECO:0000256" key="3">
    <source>
        <dbReference type="ARBA" id="ARBA00022553"/>
    </source>
</evidence>
<dbReference type="SMART" id="SM00304">
    <property type="entry name" value="HAMP"/>
    <property type="match status" value="1"/>
</dbReference>
<evidence type="ECO:0000256" key="5">
    <source>
        <dbReference type="ARBA" id="ARBA00023136"/>
    </source>
</evidence>
<dbReference type="SUPFAM" id="SSF55874">
    <property type="entry name" value="ATPase domain of HSP90 chaperone/DNA topoisomerase II/histidine kinase"/>
    <property type="match status" value="1"/>
</dbReference>
<dbReference type="InterPro" id="IPR051552">
    <property type="entry name" value="HptR"/>
</dbReference>
<evidence type="ECO:0000259" key="7">
    <source>
        <dbReference type="PROSITE" id="PS50885"/>
    </source>
</evidence>
<dbReference type="Gene3D" id="6.10.340.10">
    <property type="match status" value="1"/>
</dbReference>